<reference evidence="4 5" key="2">
    <citation type="journal article" date="2015" name="Eukaryot. Cell">
        <title>Asexual propagation of a virulent clone complex in a human and feline outbreak of sporotrichosis.</title>
        <authorList>
            <person name="Teixeira Mde M."/>
            <person name="Rodrigues A.M."/>
            <person name="Tsui C.K."/>
            <person name="de Almeida L.G."/>
            <person name="Van Diepeningen A.D."/>
            <person name="van den Ende B.G."/>
            <person name="Fernandes G.F."/>
            <person name="Kano R."/>
            <person name="Hamelin R.C."/>
            <person name="Lopes-Bezerra L.M."/>
            <person name="Vasconcelos A.T."/>
            <person name="de Hoog S."/>
            <person name="de Camargo Z.P."/>
            <person name="Felipe M.S."/>
        </authorList>
    </citation>
    <scope>NUCLEOTIDE SEQUENCE [LARGE SCALE GENOMIC DNA]</scope>
    <source>
        <strain evidence="4 5">1099-18</strain>
    </source>
</reference>
<feature type="chain" id="PRO_5002454912" evidence="3">
    <location>
        <begin position="42"/>
        <end position="287"/>
    </location>
</feature>
<dbReference type="OrthoDB" id="5104027at2759"/>
<reference evidence="4 5" key="1">
    <citation type="journal article" date="2014" name="BMC Genomics">
        <title>Comparative genomics of the major fungal agents of human and animal Sporotrichosis: Sporothrix schenckii and Sporothrix brasiliensis.</title>
        <authorList>
            <person name="Teixeira M.M."/>
            <person name="de Almeida L.G."/>
            <person name="Kubitschek-Barreira P."/>
            <person name="Alves F.L."/>
            <person name="Kioshima E.S."/>
            <person name="Abadio A.K."/>
            <person name="Fernandes L."/>
            <person name="Derengowski L.S."/>
            <person name="Ferreira K.S."/>
            <person name="Souza R.C."/>
            <person name="Ruiz J.C."/>
            <person name="de Andrade N.C."/>
            <person name="Paes H.C."/>
            <person name="Nicola A.M."/>
            <person name="Albuquerque P."/>
            <person name="Gerber A.L."/>
            <person name="Martins V.P."/>
            <person name="Peconick L.D."/>
            <person name="Neto A.V."/>
            <person name="Chaucanez C.B."/>
            <person name="Silva P.A."/>
            <person name="Cunha O.L."/>
            <person name="de Oliveira F.F."/>
            <person name="dos Santos T.C."/>
            <person name="Barros A.L."/>
            <person name="Soares M.A."/>
            <person name="de Oliveira L.M."/>
            <person name="Marini M.M."/>
            <person name="Villalobos-Duno H."/>
            <person name="Cunha M.M."/>
            <person name="de Hoog S."/>
            <person name="da Silveira J.F."/>
            <person name="Henrissat B."/>
            <person name="Nino-Vega G.A."/>
            <person name="Cisalpino P.S."/>
            <person name="Mora-Montes H.M."/>
            <person name="Almeida S.R."/>
            <person name="Stajich J.E."/>
            <person name="Lopes-Bezerra L.M."/>
            <person name="Vasconcelos A.T."/>
            <person name="Felipe M.S."/>
        </authorList>
    </citation>
    <scope>NUCLEOTIDE SEQUENCE [LARGE SCALE GENOMIC DNA]</scope>
    <source>
        <strain evidence="4 5">1099-18</strain>
    </source>
</reference>
<dbReference type="AlphaFoldDB" id="A0A0F2LZQ8"/>
<name>A0A0F2LZQ8_SPOSC</name>
<keyword evidence="3" id="KW-0732">Signal</keyword>
<accession>A0A0F2LZQ8</accession>
<keyword evidence="2" id="KW-0812">Transmembrane</keyword>
<keyword evidence="2" id="KW-0472">Membrane</keyword>
<dbReference type="GeneID" id="27666553"/>
<evidence type="ECO:0000256" key="3">
    <source>
        <dbReference type="SAM" id="SignalP"/>
    </source>
</evidence>
<sequence length="287" mass="30343">MPSQWTKWLRSSRPRRESDLTTLMALFASVLMLAAPATVMADDNVVDNATSGPLVAAPMGHGPVVPPVINASFTSSFDDVMQGQTLNLAWNPIDTKYEPLSITARAINRTADSRANSFLVTIAPHLTNTSSFSWSLVPFPLQYMHTGIYEVEIRPAIWNLSANEPGSLTVPVLARSTFFTIGDNGQGGDSDVGGGSDGDGTNGNGSDGSSGKGSTSPDAYGQSETKMSDAASAAAHKRLALGLGISLGAAGALALASLLYVVHRRHSRRVAETQRLREKREASISEL</sequence>
<dbReference type="Proteomes" id="UP000033710">
    <property type="component" value="Unassembled WGS sequence"/>
</dbReference>
<feature type="region of interest" description="Disordered" evidence="1">
    <location>
        <begin position="184"/>
        <end position="227"/>
    </location>
</feature>
<dbReference type="VEuPathDB" id="FungiDB:SPSK_04470"/>
<dbReference type="KEGG" id="ssck:SPSK_04470"/>
<proteinExistence type="predicted"/>
<dbReference type="RefSeq" id="XP_016585609.1">
    <property type="nucleotide sequence ID" value="XM_016731276.1"/>
</dbReference>
<organism evidence="4 5">
    <name type="scientific">Sporothrix schenckii 1099-18</name>
    <dbReference type="NCBI Taxonomy" id="1397361"/>
    <lineage>
        <taxon>Eukaryota</taxon>
        <taxon>Fungi</taxon>
        <taxon>Dikarya</taxon>
        <taxon>Ascomycota</taxon>
        <taxon>Pezizomycotina</taxon>
        <taxon>Sordariomycetes</taxon>
        <taxon>Sordariomycetidae</taxon>
        <taxon>Ophiostomatales</taxon>
        <taxon>Ophiostomataceae</taxon>
        <taxon>Sporothrix</taxon>
    </lineage>
</organism>
<evidence type="ECO:0000313" key="4">
    <source>
        <dbReference type="EMBL" id="KJR82933.1"/>
    </source>
</evidence>
<comment type="caution">
    <text evidence="4">The sequence shown here is derived from an EMBL/GenBank/DDBJ whole genome shotgun (WGS) entry which is preliminary data.</text>
</comment>
<keyword evidence="2" id="KW-1133">Transmembrane helix</keyword>
<evidence type="ECO:0000256" key="2">
    <source>
        <dbReference type="SAM" id="Phobius"/>
    </source>
</evidence>
<evidence type="ECO:0000313" key="5">
    <source>
        <dbReference type="Proteomes" id="UP000033710"/>
    </source>
</evidence>
<protein>
    <submittedName>
        <fullName evidence="4">Uncharacterized protein</fullName>
    </submittedName>
</protein>
<gene>
    <name evidence="4" type="ORF">SPSK_04470</name>
</gene>
<feature type="signal peptide" evidence="3">
    <location>
        <begin position="1"/>
        <end position="41"/>
    </location>
</feature>
<dbReference type="EMBL" id="AXCR01000010">
    <property type="protein sequence ID" value="KJR82933.1"/>
    <property type="molecule type" value="Genomic_DNA"/>
</dbReference>
<feature type="transmembrane region" description="Helical" evidence="2">
    <location>
        <begin position="239"/>
        <end position="262"/>
    </location>
</feature>
<evidence type="ECO:0000256" key="1">
    <source>
        <dbReference type="SAM" id="MobiDB-lite"/>
    </source>
</evidence>
<feature type="compositionally biased region" description="Gly residues" evidence="1">
    <location>
        <begin position="184"/>
        <end position="211"/>
    </location>
</feature>